<sequence>MTEGTDSTSSFEGFSGYGMLATLRSLSQEHFLLHMNAEQRQGIRDLAELQQDHPELEPALSVIRSNWQQAWDNGRYDVDNFRSYLVDSSASESVWKLVEDDLFIVLDQNRRPVFANCEGLVQSLYGDEVFDKLTRAIDLMSFYQPIPRPETKRHVINRYILHKHPELDPGKATIRTLPNAKMGVAHYGCWAVKGDWHGRRIYRTKDTQVGRSFDSEKCWPVMPQFMRAVFGTLSDVVRFLMQPLGPDYYQECVEIFAELPDSVKVVTNEQDFCSLFALGVNAHTQRHRDNGDIKGGLAGLATLGNYTGGNLCLPQLGVKVRYGPGACALTRGSGLEHLVTDFQGPRFFAVATNHESSKKFAWRAKGRLPPLPPKPKGKRRRASGSDFASHEDEKARGPWMPCINKGTDDDDEDQILWTDELLHGPRALASSSESG</sequence>
<evidence type="ECO:0000256" key="4">
    <source>
        <dbReference type="ARBA" id="ARBA00023002"/>
    </source>
</evidence>
<proteinExistence type="predicted"/>
<dbReference type="GeneID" id="92077430"/>
<dbReference type="InterPro" id="IPR024779">
    <property type="entry name" value="2OGFeDO_JBP1/TET_oxygenase_dom"/>
</dbReference>
<dbReference type="Gene3D" id="3.60.130.30">
    <property type="match status" value="1"/>
</dbReference>
<feature type="region of interest" description="Disordered" evidence="6">
    <location>
        <begin position="361"/>
        <end position="414"/>
    </location>
</feature>
<dbReference type="EMBL" id="JAQQWE010000005">
    <property type="protein sequence ID" value="KAK7952418.1"/>
    <property type="molecule type" value="Genomic_DNA"/>
</dbReference>
<evidence type="ECO:0000256" key="1">
    <source>
        <dbReference type="ARBA" id="ARBA00001954"/>
    </source>
</evidence>
<organism evidence="8 9">
    <name type="scientific">Apiospora aurea</name>
    <dbReference type="NCBI Taxonomy" id="335848"/>
    <lineage>
        <taxon>Eukaryota</taxon>
        <taxon>Fungi</taxon>
        <taxon>Dikarya</taxon>
        <taxon>Ascomycota</taxon>
        <taxon>Pezizomycotina</taxon>
        <taxon>Sordariomycetes</taxon>
        <taxon>Xylariomycetidae</taxon>
        <taxon>Amphisphaeriales</taxon>
        <taxon>Apiosporaceae</taxon>
        <taxon>Apiospora</taxon>
    </lineage>
</organism>
<reference evidence="8 9" key="1">
    <citation type="submission" date="2023-01" db="EMBL/GenBank/DDBJ databases">
        <title>Analysis of 21 Apiospora genomes using comparative genomics revels a genus with tremendous synthesis potential of carbohydrate active enzymes and secondary metabolites.</title>
        <authorList>
            <person name="Sorensen T."/>
        </authorList>
    </citation>
    <scope>NUCLEOTIDE SEQUENCE [LARGE SCALE GENOMIC DNA]</scope>
    <source>
        <strain evidence="8 9">CBS 24483</strain>
    </source>
</reference>
<accession>A0ABR1QEL5</accession>
<keyword evidence="2" id="KW-0479">Metal-binding</keyword>
<gene>
    <name evidence="8" type="ORF">PG986_008146</name>
</gene>
<keyword evidence="5" id="KW-0408">Iron</keyword>
<evidence type="ECO:0000313" key="8">
    <source>
        <dbReference type="EMBL" id="KAK7952418.1"/>
    </source>
</evidence>
<dbReference type="Proteomes" id="UP001391051">
    <property type="component" value="Unassembled WGS sequence"/>
</dbReference>
<comment type="caution">
    <text evidence="8">The sequence shown here is derived from an EMBL/GenBank/DDBJ whole genome shotgun (WGS) entry which is preliminary data.</text>
</comment>
<name>A0ABR1QEL5_9PEZI</name>
<evidence type="ECO:0000256" key="2">
    <source>
        <dbReference type="ARBA" id="ARBA00022723"/>
    </source>
</evidence>
<keyword evidence="3" id="KW-0223">Dioxygenase</keyword>
<feature type="domain" description="2OGFeDO JBP1/TET oxygenase" evidence="7">
    <location>
        <begin position="232"/>
        <end position="342"/>
    </location>
</feature>
<keyword evidence="9" id="KW-1185">Reference proteome</keyword>
<evidence type="ECO:0000259" key="7">
    <source>
        <dbReference type="Pfam" id="PF12851"/>
    </source>
</evidence>
<keyword evidence="4" id="KW-0560">Oxidoreductase</keyword>
<dbReference type="RefSeq" id="XP_066700480.1">
    <property type="nucleotide sequence ID" value="XM_066844368.1"/>
</dbReference>
<evidence type="ECO:0000256" key="5">
    <source>
        <dbReference type="ARBA" id="ARBA00023004"/>
    </source>
</evidence>
<evidence type="ECO:0000256" key="6">
    <source>
        <dbReference type="SAM" id="MobiDB-lite"/>
    </source>
</evidence>
<protein>
    <recommendedName>
        <fullName evidence="7">2OGFeDO JBP1/TET oxygenase domain-containing protein</fullName>
    </recommendedName>
</protein>
<evidence type="ECO:0000256" key="3">
    <source>
        <dbReference type="ARBA" id="ARBA00022964"/>
    </source>
</evidence>
<evidence type="ECO:0000313" key="9">
    <source>
        <dbReference type="Proteomes" id="UP001391051"/>
    </source>
</evidence>
<comment type="cofactor">
    <cofactor evidence="1">
        <name>Fe(2+)</name>
        <dbReference type="ChEBI" id="CHEBI:29033"/>
    </cofactor>
</comment>
<dbReference type="Pfam" id="PF12851">
    <property type="entry name" value="Tet_JBP"/>
    <property type="match status" value="1"/>
</dbReference>